<evidence type="ECO:0000256" key="1">
    <source>
        <dbReference type="ARBA" id="ARBA00001273"/>
    </source>
</evidence>
<feature type="binding site" evidence="12">
    <location>
        <position position="237"/>
    </location>
    <ligand>
        <name>substrate</name>
    </ligand>
</feature>
<feature type="binding site" evidence="12">
    <location>
        <position position="271"/>
    </location>
    <ligand>
        <name>substrate</name>
    </ligand>
</feature>
<evidence type="ECO:0000313" key="17">
    <source>
        <dbReference type="Proteomes" id="UP000176952"/>
    </source>
</evidence>
<dbReference type="Gene3D" id="3.40.190.80">
    <property type="match status" value="1"/>
</dbReference>
<dbReference type="PANTHER" id="PTHR11556">
    <property type="entry name" value="FRUCTOSE-1,6-BISPHOSPHATASE-RELATED"/>
    <property type="match status" value="1"/>
</dbReference>
<comment type="subcellular location">
    <subcellularLocation>
        <location evidence="12">Cytoplasm</location>
    </subcellularLocation>
</comment>
<dbReference type="EC" id="3.1.3.11" evidence="3 12"/>
<feature type="binding site" evidence="12">
    <location>
        <position position="277"/>
    </location>
    <ligand>
        <name>Mg(2+)</name>
        <dbReference type="ChEBI" id="CHEBI:18420"/>
        <label>2</label>
    </ligand>
</feature>
<dbReference type="InterPro" id="IPR028343">
    <property type="entry name" value="FBPtase"/>
</dbReference>
<evidence type="ECO:0000256" key="13">
    <source>
        <dbReference type="RuleBase" id="RU000508"/>
    </source>
</evidence>
<proteinExistence type="inferred from homology"/>
<feature type="domain" description="Fructose-1-6-bisphosphatase class 1 C-terminal" evidence="15">
    <location>
        <begin position="199"/>
        <end position="327"/>
    </location>
</feature>
<dbReference type="GO" id="GO:0006000">
    <property type="term" value="P:fructose metabolic process"/>
    <property type="evidence" value="ECO:0007669"/>
    <property type="project" value="TreeGrafter"/>
</dbReference>
<evidence type="ECO:0000256" key="12">
    <source>
        <dbReference type="HAMAP-Rule" id="MF_01855"/>
    </source>
</evidence>
<dbReference type="Pfam" id="PF18913">
    <property type="entry name" value="FBPase_C"/>
    <property type="match status" value="1"/>
</dbReference>
<keyword evidence="6 12" id="KW-0378">Hydrolase</keyword>
<dbReference type="Proteomes" id="UP000176952">
    <property type="component" value="Unassembled WGS sequence"/>
</dbReference>
<evidence type="ECO:0000256" key="2">
    <source>
        <dbReference type="ARBA" id="ARBA00010941"/>
    </source>
</evidence>
<dbReference type="EMBL" id="MHKD01000019">
    <property type="protein sequence ID" value="OGY83711.1"/>
    <property type="molecule type" value="Genomic_DNA"/>
</dbReference>
<keyword evidence="8 12" id="KW-0119">Carbohydrate metabolism</keyword>
<dbReference type="PANTHER" id="PTHR11556:SF35">
    <property type="entry name" value="SEDOHEPTULOSE-1,7-BISPHOSPHATASE, CHLOROPLASTIC"/>
    <property type="match status" value="1"/>
</dbReference>
<protein>
    <recommendedName>
        <fullName evidence="10 12">Fructose-1,6-bisphosphatase class 1</fullName>
        <shortName evidence="12">FBPase class 1</shortName>
        <ecNumber evidence="3 12">3.1.3.11</ecNumber>
    </recommendedName>
    <alternativeName>
        <fullName evidence="11 12">D-fructose-1,6-bisphosphate 1-phosphohydrolase class 1</fullName>
    </alternativeName>
</protein>
<dbReference type="PRINTS" id="PR00115">
    <property type="entry name" value="F16BPHPHTASE"/>
</dbReference>
<keyword evidence="4 12" id="KW-0963">Cytoplasm</keyword>
<evidence type="ECO:0000256" key="11">
    <source>
        <dbReference type="ARBA" id="ARBA00081210"/>
    </source>
</evidence>
<evidence type="ECO:0000256" key="9">
    <source>
        <dbReference type="ARBA" id="ARBA00024331"/>
    </source>
</evidence>
<dbReference type="GO" id="GO:0006094">
    <property type="term" value="P:gluconeogenesis"/>
    <property type="evidence" value="ECO:0007669"/>
    <property type="project" value="UniProtKB-UniRule"/>
</dbReference>
<feature type="binding site" evidence="12">
    <location>
        <position position="114"/>
    </location>
    <ligand>
        <name>Mg(2+)</name>
        <dbReference type="ChEBI" id="CHEBI:18420"/>
        <label>2</label>
    </ligand>
</feature>
<accession>A0A1G2B3D3</accession>
<feature type="binding site" evidence="12">
    <location>
        <position position="91"/>
    </location>
    <ligand>
        <name>Mg(2+)</name>
        <dbReference type="ChEBI" id="CHEBI:18420"/>
        <label>1</label>
    </ligand>
</feature>
<evidence type="ECO:0000256" key="4">
    <source>
        <dbReference type="ARBA" id="ARBA00022490"/>
    </source>
</evidence>
<feature type="binding site" evidence="12">
    <location>
        <position position="114"/>
    </location>
    <ligand>
        <name>Mg(2+)</name>
        <dbReference type="ChEBI" id="CHEBI:18420"/>
        <label>1</label>
    </ligand>
</feature>
<evidence type="ECO:0000259" key="14">
    <source>
        <dbReference type="Pfam" id="PF00316"/>
    </source>
</evidence>
<keyword evidence="7 12" id="KW-0460">Magnesium</keyword>
<feature type="binding site" evidence="12">
    <location>
        <begin position="117"/>
        <end position="120"/>
    </location>
    <ligand>
        <name>substrate</name>
    </ligand>
</feature>
<evidence type="ECO:0000256" key="3">
    <source>
        <dbReference type="ARBA" id="ARBA00013093"/>
    </source>
</evidence>
<dbReference type="InterPro" id="IPR044015">
    <property type="entry name" value="FBPase_C_dom"/>
</dbReference>
<dbReference type="HAMAP" id="MF_01855">
    <property type="entry name" value="FBPase_class1"/>
    <property type="match status" value="1"/>
</dbReference>
<comment type="caution">
    <text evidence="12">Lacks conserved residue(s) required for the propagation of feature annotation.</text>
</comment>
<dbReference type="GO" id="GO:0000287">
    <property type="term" value="F:magnesium ion binding"/>
    <property type="evidence" value="ECO:0007669"/>
    <property type="project" value="UniProtKB-UniRule"/>
</dbReference>
<feature type="domain" description="Fructose-1-6-bisphosphatase class I N-terminal" evidence="14">
    <location>
        <begin position="6"/>
        <end position="194"/>
    </location>
</feature>
<dbReference type="GO" id="GO:0006002">
    <property type="term" value="P:fructose 6-phosphate metabolic process"/>
    <property type="evidence" value="ECO:0007669"/>
    <property type="project" value="TreeGrafter"/>
</dbReference>
<dbReference type="GO" id="GO:0042132">
    <property type="term" value="F:fructose 1,6-bisphosphate 1-phosphatase activity"/>
    <property type="evidence" value="ECO:0007669"/>
    <property type="project" value="UniProtKB-UniRule"/>
</dbReference>
<dbReference type="GO" id="GO:0030388">
    <property type="term" value="P:fructose 1,6-bisphosphate metabolic process"/>
    <property type="evidence" value="ECO:0007669"/>
    <property type="project" value="TreeGrafter"/>
</dbReference>
<dbReference type="GO" id="GO:0005986">
    <property type="term" value="P:sucrose biosynthetic process"/>
    <property type="evidence" value="ECO:0007669"/>
    <property type="project" value="TreeGrafter"/>
</dbReference>
<feature type="binding site" evidence="12">
    <location>
        <position position="117"/>
    </location>
    <ligand>
        <name>Mg(2+)</name>
        <dbReference type="ChEBI" id="CHEBI:18420"/>
        <label>2</label>
    </ligand>
</feature>
<comment type="pathway">
    <text evidence="9">Carbohydrate biosynthesis.</text>
</comment>
<dbReference type="FunFam" id="3.30.540.10:FF:000002">
    <property type="entry name" value="Fructose-1,6-bisphosphatase class 1"/>
    <property type="match status" value="1"/>
</dbReference>
<comment type="cofactor">
    <cofactor evidence="12">
        <name>Mg(2+)</name>
        <dbReference type="ChEBI" id="CHEBI:18420"/>
    </cofactor>
    <text evidence="12">Binds 2 magnesium ions per subunit.</text>
</comment>
<comment type="similarity">
    <text evidence="2 12 13">Belongs to the FBPase class 1 family.</text>
</comment>
<comment type="subunit">
    <text evidence="12">Homotetramer.</text>
</comment>
<keyword evidence="5 12" id="KW-0479">Metal-binding</keyword>
<evidence type="ECO:0000259" key="15">
    <source>
        <dbReference type="Pfam" id="PF18913"/>
    </source>
</evidence>
<evidence type="ECO:0000313" key="16">
    <source>
        <dbReference type="EMBL" id="OGY83711.1"/>
    </source>
</evidence>
<name>A0A1G2B3D3_9BACT</name>
<dbReference type="InterPro" id="IPR000146">
    <property type="entry name" value="FBPase_class-1"/>
</dbReference>
<reference evidence="16 17" key="1">
    <citation type="journal article" date="2016" name="Nat. Commun.">
        <title>Thousands of microbial genomes shed light on interconnected biogeochemical processes in an aquifer system.</title>
        <authorList>
            <person name="Anantharaman K."/>
            <person name="Brown C.T."/>
            <person name="Hug L.A."/>
            <person name="Sharon I."/>
            <person name="Castelle C.J."/>
            <person name="Probst A.J."/>
            <person name="Thomas B.C."/>
            <person name="Singh A."/>
            <person name="Wilkins M.J."/>
            <person name="Karaoz U."/>
            <person name="Brodie E.L."/>
            <person name="Williams K.H."/>
            <person name="Hubbard S.S."/>
            <person name="Banfield J.F."/>
        </authorList>
    </citation>
    <scope>NUCLEOTIDE SEQUENCE [LARGE SCALE GENOMIC DNA]</scope>
</reference>
<dbReference type="NCBIfam" id="NF006778">
    <property type="entry name" value="PRK09293.1-1"/>
    <property type="match status" value="1"/>
</dbReference>
<dbReference type="CDD" id="cd00354">
    <property type="entry name" value="FBPase"/>
    <property type="match status" value="1"/>
</dbReference>
<dbReference type="Gene3D" id="3.30.540.10">
    <property type="entry name" value="Fructose-1,6-Bisphosphatase, subunit A, domain 1"/>
    <property type="match status" value="1"/>
</dbReference>
<gene>
    <name evidence="12" type="primary">fbp</name>
    <name evidence="16" type="ORF">A3F54_04990</name>
</gene>
<sequence>MAFTPTLTQYLLGQLAAHPDRKDLVLIMSDLATIGKIISRETNRAGLASILGAAGSTNIQDEEVQKLDVFANELCKNYLRTTGHFCAMASEEEDTVVDLGGEGKGGGKYVIAFDPLDGSSNIDVNVSIGTIFSVHRRLPDLPTAAPEHFLQPGKEQVLAGYILYGSSTVLVFSFGNGVHEFTLDQSLGEFFLSRDRMQVPKKCKYYSVNEANFKYFQPRDQKFVTYLRDELGCGARYIGSFAADFHRNLITGGIFLYPGVDKKGTGEYKPKLRLNFEAKPMAFLLAHAGGLAMADSEEILAIKPVDVHQRVPIVMGNKEVMREYATMKKDA</sequence>
<evidence type="ECO:0000256" key="5">
    <source>
        <dbReference type="ARBA" id="ARBA00022723"/>
    </source>
</evidence>
<dbReference type="AlphaFoldDB" id="A0A1G2B3D3"/>
<dbReference type="PIRSF" id="PIRSF500210">
    <property type="entry name" value="FBPtase"/>
    <property type="match status" value="1"/>
</dbReference>
<comment type="catalytic activity">
    <reaction evidence="1 12">
        <text>beta-D-fructose 1,6-bisphosphate + H2O = beta-D-fructose 6-phosphate + phosphate</text>
        <dbReference type="Rhea" id="RHEA:11064"/>
        <dbReference type="ChEBI" id="CHEBI:15377"/>
        <dbReference type="ChEBI" id="CHEBI:32966"/>
        <dbReference type="ChEBI" id="CHEBI:43474"/>
        <dbReference type="ChEBI" id="CHEBI:57634"/>
        <dbReference type="EC" id="3.1.3.11"/>
    </reaction>
</comment>
<comment type="caution">
    <text evidence="16">The sequence shown here is derived from an EMBL/GenBank/DDBJ whole genome shotgun (WGS) entry which is preliminary data.</text>
</comment>
<evidence type="ECO:0000256" key="8">
    <source>
        <dbReference type="ARBA" id="ARBA00023277"/>
    </source>
</evidence>
<dbReference type="GO" id="GO:0005829">
    <property type="term" value="C:cytosol"/>
    <property type="evidence" value="ECO:0007669"/>
    <property type="project" value="TreeGrafter"/>
</dbReference>
<evidence type="ECO:0000256" key="6">
    <source>
        <dbReference type="ARBA" id="ARBA00022801"/>
    </source>
</evidence>
<dbReference type="STRING" id="1798542.A3F54_04990"/>
<feature type="binding site" evidence="12">
    <location>
        <position position="209"/>
    </location>
    <ligand>
        <name>substrate</name>
    </ligand>
</feature>
<evidence type="ECO:0000256" key="7">
    <source>
        <dbReference type="ARBA" id="ARBA00022842"/>
    </source>
</evidence>
<dbReference type="Pfam" id="PF00316">
    <property type="entry name" value="FBPase"/>
    <property type="match status" value="1"/>
</dbReference>
<evidence type="ECO:0000256" key="10">
    <source>
        <dbReference type="ARBA" id="ARBA00072069"/>
    </source>
</evidence>
<feature type="binding site" evidence="12">
    <location>
        <position position="116"/>
    </location>
    <ligand>
        <name>Mg(2+)</name>
        <dbReference type="ChEBI" id="CHEBI:18420"/>
        <label>1</label>
    </ligand>
</feature>
<dbReference type="InterPro" id="IPR033391">
    <property type="entry name" value="FBPase_N"/>
</dbReference>
<dbReference type="SUPFAM" id="SSF56655">
    <property type="entry name" value="Carbohydrate phosphatase"/>
    <property type="match status" value="1"/>
</dbReference>
<organism evidence="16 17">
    <name type="scientific">Candidatus Kerfeldbacteria bacterium RIFCSPHIGHO2_12_FULL_48_17</name>
    <dbReference type="NCBI Taxonomy" id="1798542"/>
    <lineage>
        <taxon>Bacteria</taxon>
        <taxon>Candidatus Kerfeldiibacteriota</taxon>
    </lineage>
</organism>
<dbReference type="PIRSF" id="PIRSF000904">
    <property type="entry name" value="FBPtase_SBPase"/>
    <property type="match status" value="1"/>
</dbReference>